<dbReference type="EMBL" id="WEGH01000006">
    <property type="protein sequence ID" value="MQY09484.1"/>
    <property type="molecule type" value="Genomic_DNA"/>
</dbReference>
<dbReference type="Proteomes" id="UP000487268">
    <property type="component" value="Unassembled WGS sequence"/>
</dbReference>
<sequence length="261" mass="27651">MTGTTALPPSRGLLAVDTVGFTRNPGRHQPELSAAIPALLESAFTRCGLAEVWAARCFPRGTGDGYLIGVPHEHTPYLITPLLDALQAVLEEQDRHLRARDRDLRMRLRVAVHLGSVPHTGTDQDGIGTPTNDTFRLLDSDPVRQAVKDSNPDVTLLAAIVSQRVFEDVVRAGYTGTLHPDRLDYVTAEVAEKDFAQPAWLYVPKPSRLPAAATATPPPGSPNAEAGQAAPSGTTIHGNVGTSLSGGTFGSGLTINGGDVR</sequence>
<gene>
    <name evidence="2" type="ORF">ACRB68_76100</name>
</gene>
<protein>
    <recommendedName>
        <fullName evidence="4">Guanylate cyclase domain-containing protein</fullName>
    </recommendedName>
</protein>
<keyword evidence="3" id="KW-1185">Reference proteome</keyword>
<dbReference type="OrthoDB" id="3424167at2"/>
<dbReference type="RefSeq" id="WP_153541423.1">
    <property type="nucleotide sequence ID" value="NZ_WEGH01000006.1"/>
</dbReference>
<evidence type="ECO:0000313" key="2">
    <source>
        <dbReference type="EMBL" id="MQY09484.1"/>
    </source>
</evidence>
<comment type="caution">
    <text evidence="2">The sequence shown here is derived from an EMBL/GenBank/DDBJ whole genome shotgun (WGS) entry which is preliminary data.</text>
</comment>
<reference evidence="2 3" key="1">
    <citation type="submission" date="2019-10" db="EMBL/GenBank/DDBJ databases">
        <title>Actinomadura rubteroloni sp. nov. and Actinomadura macrotermitis sp. nov., isolated from the gut of fungus growing-termite Macrotermes natalensis.</title>
        <authorList>
            <person name="Benndorf R."/>
            <person name="Martin K."/>
            <person name="Kuefner M."/>
            <person name="De Beer W."/>
            <person name="Kaster A.-K."/>
            <person name="Vollmers J."/>
            <person name="Poulsen M."/>
            <person name="Beemelmanns C."/>
        </authorList>
    </citation>
    <scope>NUCLEOTIDE SEQUENCE [LARGE SCALE GENOMIC DNA]</scope>
    <source>
        <strain evidence="2 3">RB68</strain>
    </source>
</reference>
<evidence type="ECO:0000313" key="3">
    <source>
        <dbReference type="Proteomes" id="UP000487268"/>
    </source>
</evidence>
<dbReference type="InterPro" id="IPR029787">
    <property type="entry name" value="Nucleotide_cyclase"/>
</dbReference>
<dbReference type="AlphaFoldDB" id="A0A7K0C9N4"/>
<proteinExistence type="predicted"/>
<name>A0A7K0C9N4_9ACTN</name>
<dbReference type="SUPFAM" id="SSF55073">
    <property type="entry name" value="Nucleotide cyclase"/>
    <property type="match status" value="1"/>
</dbReference>
<organism evidence="2 3">
    <name type="scientific">Actinomadura macrotermitis</name>
    <dbReference type="NCBI Taxonomy" id="2585200"/>
    <lineage>
        <taxon>Bacteria</taxon>
        <taxon>Bacillati</taxon>
        <taxon>Actinomycetota</taxon>
        <taxon>Actinomycetes</taxon>
        <taxon>Streptosporangiales</taxon>
        <taxon>Thermomonosporaceae</taxon>
        <taxon>Actinomadura</taxon>
    </lineage>
</organism>
<accession>A0A7K0C9N4</accession>
<evidence type="ECO:0000256" key="1">
    <source>
        <dbReference type="SAM" id="MobiDB-lite"/>
    </source>
</evidence>
<evidence type="ECO:0008006" key="4">
    <source>
        <dbReference type="Google" id="ProtNLM"/>
    </source>
</evidence>
<feature type="region of interest" description="Disordered" evidence="1">
    <location>
        <begin position="211"/>
        <end position="243"/>
    </location>
</feature>